<dbReference type="GO" id="GO:0016020">
    <property type="term" value="C:membrane"/>
    <property type="evidence" value="ECO:0007669"/>
    <property type="project" value="GOC"/>
</dbReference>
<evidence type="ECO:0000313" key="5">
    <source>
        <dbReference type="Proteomes" id="UP000283530"/>
    </source>
</evidence>
<gene>
    <name evidence="4" type="ORF">CKAN_00860200</name>
</gene>
<accession>A0A443NNA3</accession>
<dbReference type="AlphaFoldDB" id="A0A443NNA3"/>
<dbReference type="Gene3D" id="6.10.140.2150">
    <property type="match status" value="1"/>
</dbReference>
<dbReference type="Gene3D" id="3.90.1150.10">
    <property type="entry name" value="Aspartate Aminotransferase, domain 1"/>
    <property type="match status" value="1"/>
</dbReference>
<dbReference type="Proteomes" id="UP000283530">
    <property type="component" value="Unassembled WGS sequence"/>
</dbReference>
<protein>
    <submittedName>
        <fullName evidence="4">Sphingosine-1-phosphate lyase</fullName>
    </submittedName>
</protein>
<keyword evidence="5" id="KW-1185">Reference proteome</keyword>
<dbReference type="InterPro" id="IPR015422">
    <property type="entry name" value="PyrdxlP-dep_Trfase_small"/>
</dbReference>
<dbReference type="GO" id="GO:0008117">
    <property type="term" value="F:sphinganine-1-phosphate aldolase activity"/>
    <property type="evidence" value="ECO:0007669"/>
    <property type="project" value="TreeGrafter"/>
</dbReference>
<proteinExistence type="predicted"/>
<reference evidence="4 5" key="1">
    <citation type="journal article" date="2019" name="Nat. Plants">
        <title>Stout camphor tree genome fills gaps in understanding of flowering plant genome evolution.</title>
        <authorList>
            <person name="Chaw S.M."/>
            <person name="Liu Y.C."/>
            <person name="Wu Y.W."/>
            <person name="Wang H.Y."/>
            <person name="Lin C.I."/>
            <person name="Wu C.S."/>
            <person name="Ke H.M."/>
            <person name="Chang L.Y."/>
            <person name="Hsu C.Y."/>
            <person name="Yang H.T."/>
            <person name="Sudianto E."/>
            <person name="Hsu M.H."/>
            <person name="Wu K.P."/>
            <person name="Wang L.N."/>
            <person name="Leebens-Mack J.H."/>
            <person name="Tsai I.J."/>
        </authorList>
    </citation>
    <scope>NUCLEOTIDE SEQUENCE [LARGE SCALE GENOMIC DNA]</scope>
    <source>
        <strain evidence="5">cv. Chaw 1501</strain>
        <tissue evidence="4">Young leaves</tissue>
    </source>
</reference>
<sequence>MGSETNLTTMVSRQQCKVTEWSGGLYVSPTIAGSRPGGLIAGAWAAMMSIGLKGYLDNTRLIMEVSRQIQNGVEEIPELFIIGRPDMTIVAFGSNIIDIFEVNDLMSSKGWHLNALQKPNSIHICVTLQHVPVVIDFIRDLRESVNTVKENPGPISGGLAPIYGAAGKMPDRGTVQDLLVHYMDSSC</sequence>
<comment type="caution">
    <text evidence="4">The sequence shown here is derived from an EMBL/GenBank/DDBJ whole genome shotgun (WGS) entry which is preliminary data.</text>
</comment>
<dbReference type="InterPro" id="IPR015424">
    <property type="entry name" value="PyrdxlP-dep_Trfase"/>
</dbReference>
<dbReference type="PANTHER" id="PTHR42735:SF6">
    <property type="entry name" value="SPHINGOSINE-1-PHOSPHATE LYASE 1"/>
    <property type="match status" value="1"/>
</dbReference>
<dbReference type="GO" id="GO:0030149">
    <property type="term" value="P:sphingolipid catabolic process"/>
    <property type="evidence" value="ECO:0007669"/>
    <property type="project" value="TreeGrafter"/>
</dbReference>
<dbReference type="SUPFAM" id="SSF53383">
    <property type="entry name" value="PLP-dependent transferases"/>
    <property type="match status" value="1"/>
</dbReference>
<dbReference type="STRING" id="337451.A0A443NNA3"/>
<dbReference type="InterPro" id="IPR050477">
    <property type="entry name" value="GrpII_AminoAcid_Decarb"/>
</dbReference>
<dbReference type="PANTHER" id="PTHR42735">
    <property type="match status" value="1"/>
</dbReference>
<evidence type="ECO:0000313" key="4">
    <source>
        <dbReference type="EMBL" id="RWR79997.1"/>
    </source>
</evidence>
<dbReference type="OrthoDB" id="10254570at2759"/>
<name>A0A443NNA3_9MAGN</name>
<keyword evidence="3 4" id="KW-0456">Lyase</keyword>
<dbReference type="GO" id="GO:0005783">
    <property type="term" value="C:endoplasmic reticulum"/>
    <property type="evidence" value="ECO:0007669"/>
    <property type="project" value="TreeGrafter"/>
</dbReference>
<organism evidence="4 5">
    <name type="scientific">Cinnamomum micranthum f. kanehirae</name>
    <dbReference type="NCBI Taxonomy" id="337451"/>
    <lineage>
        <taxon>Eukaryota</taxon>
        <taxon>Viridiplantae</taxon>
        <taxon>Streptophyta</taxon>
        <taxon>Embryophyta</taxon>
        <taxon>Tracheophyta</taxon>
        <taxon>Spermatophyta</taxon>
        <taxon>Magnoliopsida</taxon>
        <taxon>Magnoliidae</taxon>
        <taxon>Laurales</taxon>
        <taxon>Lauraceae</taxon>
        <taxon>Cinnamomum</taxon>
    </lineage>
</organism>
<evidence type="ECO:0000256" key="3">
    <source>
        <dbReference type="ARBA" id="ARBA00023239"/>
    </source>
</evidence>
<dbReference type="FunFam" id="3.90.1150.10:FF:000020">
    <property type="entry name" value="Sphingosine-1-phosphate lyase 1"/>
    <property type="match status" value="1"/>
</dbReference>
<evidence type="ECO:0000256" key="1">
    <source>
        <dbReference type="ARBA" id="ARBA00001933"/>
    </source>
</evidence>
<keyword evidence="2" id="KW-0663">Pyridoxal phosphate</keyword>
<dbReference type="EMBL" id="QPKB01000003">
    <property type="protein sequence ID" value="RWR79997.1"/>
    <property type="molecule type" value="Genomic_DNA"/>
</dbReference>
<dbReference type="FunFam" id="6.10.140.2150:FF:000001">
    <property type="entry name" value="Sphingosine-1-phosphate lyase 1"/>
    <property type="match status" value="1"/>
</dbReference>
<evidence type="ECO:0000256" key="2">
    <source>
        <dbReference type="ARBA" id="ARBA00022898"/>
    </source>
</evidence>
<comment type="cofactor">
    <cofactor evidence="1">
        <name>pyridoxal 5'-phosphate</name>
        <dbReference type="ChEBI" id="CHEBI:597326"/>
    </cofactor>
</comment>